<gene>
    <name evidence="7" type="primary">zur_12</name>
    <name evidence="7" type="ORF">SDC9_77414</name>
</gene>
<dbReference type="SUPFAM" id="SSF46785">
    <property type="entry name" value="Winged helix' DNA-binding domain"/>
    <property type="match status" value="1"/>
</dbReference>
<name>A0A644YWM3_9ZZZZ</name>
<dbReference type="InterPro" id="IPR002481">
    <property type="entry name" value="FUR"/>
</dbReference>
<evidence type="ECO:0000256" key="1">
    <source>
        <dbReference type="ARBA" id="ARBA00007957"/>
    </source>
</evidence>
<comment type="similarity">
    <text evidence="1">Belongs to the Fur family.</text>
</comment>
<evidence type="ECO:0000256" key="5">
    <source>
        <dbReference type="ARBA" id="ARBA00023125"/>
    </source>
</evidence>
<comment type="caution">
    <text evidence="7">The sequence shown here is derived from an EMBL/GenBank/DDBJ whole genome shotgun (WGS) entry which is preliminary data.</text>
</comment>
<keyword evidence="2" id="KW-0678">Repressor</keyword>
<sequence>MYEQIHPLLPAVNPSTVYRALERLVKNGKISVSDMGTGSAVYESIHGEIHHHLVCEECGQVITIDHSEVDKFFQALETQHGFTIKTNHLVLFGVCAACQKKQ</sequence>
<dbReference type="GO" id="GO:0000976">
    <property type="term" value="F:transcription cis-regulatory region binding"/>
    <property type="evidence" value="ECO:0007669"/>
    <property type="project" value="TreeGrafter"/>
</dbReference>
<evidence type="ECO:0000256" key="4">
    <source>
        <dbReference type="ARBA" id="ARBA00023015"/>
    </source>
</evidence>
<dbReference type="PANTHER" id="PTHR33202">
    <property type="entry name" value="ZINC UPTAKE REGULATION PROTEIN"/>
    <property type="match status" value="1"/>
</dbReference>
<dbReference type="GO" id="GO:0008270">
    <property type="term" value="F:zinc ion binding"/>
    <property type="evidence" value="ECO:0007669"/>
    <property type="project" value="TreeGrafter"/>
</dbReference>
<dbReference type="GO" id="GO:0045892">
    <property type="term" value="P:negative regulation of DNA-templated transcription"/>
    <property type="evidence" value="ECO:0007669"/>
    <property type="project" value="TreeGrafter"/>
</dbReference>
<dbReference type="GO" id="GO:1900376">
    <property type="term" value="P:regulation of secondary metabolite biosynthetic process"/>
    <property type="evidence" value="ECO:0007669"/>
    <property type="project" value="TreeGrafter"/>
</dbReference>
<keyword evidence="5" id="KW-0238">DNA-binding</keyword>
<keyword evidence="6" id="KW-0804">Transcription</keyword>
<organism evidence="7">
    <name type="scientific">bioreactor metagenome</name>
    <dbReference type="NCBI Taxonomy" id="1076179"/>
    <lineage>
        <taxon>unclassified sequences</taxon>
        <taxon>metagenomes</taxon>
        <taxon>ecological metagenomes</taxon>
    </lineage>
</organism>
<evidence type="ECO:0000313" key="7">
    <source>
        <dbReference type="EMBL" id="MPM30863.1"/>
    </source>
</evidence>
<dbReference type="Gene3D" id="1.10.10.10">
    <property type="entry name" value="Winged helix-like DNA-binding domain superfamily/Winged helix DNA-binding domain"/>
    <property type="match status" value="1"/>
</dbReference>
<keyword evidence="3" id="KW-0862">Zinc</keyword>
<dbReference type="Gene3D" id="3.30.1490.190">
    <property type="match status" value="1"/>
</dbReference>
<accession>A0A644YWM3</accession>
<dbReference type="CDD" id="cd07153">
    <property type="entry name" value="Fur_like"/>
    <property type="match status" value="1"/>
</dbReference>
<dbReference type="EMBL" id="VSSQ01005911">
    <property type="protein sequence ID" value="MPM30863.1"/>
    <property type="molecule type" value="Genomic_DNA"/>
</dbReference>
<evidence type="ECO:0000256" key="6">
    <source>
        <dbReference type="ARBA" id="ARBA00023163"/>
    </source>
</evidence>
<dbReference type="AlphaFoldDB" id="A0A644YWM3"/>
<dbReference type="InterPro" id="IPR036390">
    <property type="entry name" value="WH_DNA-bd_sf"/>
</dbReference>
<dbReference type="InterPro" id="IPR043135">
    <property type="entry name" value="Fur_C"/>
</dbReference>
<dbReference type="PANTHER" id="PTHR33202:SF7">
    <property type="entry name" value="FERRIC UPTAKE REGULATION PROTEIN"/>
    <property type="match status" value="1"/>
</dbReference>
<proteinExistence type="inferred from homology"/>
<reference evidence="7" key="1">
    <citation type="submission" date="2019-08" db="EMBL/GenBank/DDBJ databases">
        <authorList>
            <person name="Kucharzyk K."/>
            <person name="Murdoch R.W."/>
            <person name="Higgins S."/>
            <person name="Loffler F."/>
        </authorList>
    </citation>
    <scope>NUCLEOTIDE SEQUENCE</scope>
</reference>
<evidence type="ECO:0000256" key="2">
    <source>
        <dbReference type="ARBA" id="ARBA00022491"/>
    </source>
</evidence>
<evidence type="ECO:0000256" key="3">
    <source>
        <dbReference type="ARBA" id="ARBA00022833"/>
    </source>
</evidence>
<keyword evidence="4" id="KW-0805">Transcription regulation</keyword>
<dbReference type="Pfam" id="PF01475">
    <property type="entry name" value="FUR"/>
    <property type="match status" value="1"/>
</dbReference>
<dbReference type="InterPro" id="IPR036388">
    <property type="entry name" value="WH-like_DNA-bd_sf"/>
</dbReference>
<protein>
    <submittedName>
        <fullName evidence="7">Zinc uptake regulation protein</fullName>
    </submittedName>
</protein>
<dbReference type="GO" id="GO:0003700">
    <property type="term" value="F:DNA-binding transcription factor activity"/>
    <property type="evidence" value="ECO:0007669"/>
    <property type="project" value="InterPro"/>
</dbReference>